<organism evidence="2">
    <name type="scientific">Ananas comosus var. bracteatus</name>
    <name type="common">red pineapple</name>
    <dbReference type="NCBI Taxonomy" id="296719"/>
    <lineage>
        <taxon>Eukaryota</taxon>
        <taxon>Viridiplantae</taxon>
        <taxon>Streptophyta</taxon>
        <taxon>Embryophyta</taxon>
        <taxon>Tracheophyta</taxon>
        <taxon>Spermatophyta</taxon>
        <taxon>Magnoliopsida</taxon>
        <taxon>Liliopsida</taxon>
        <taxon>Poales</taxon>
        <taxon>Bromeliaceae</taxon>
        <taxon>Bromelioideae</taxon>
        <taxon>Ananas</taxon>
    </lineage>
</organism>
<proteinExistence type="predicted"/>
<name>A0A6V7PR84_ANACO</name>
<dbReference type="Pfam" id="PF00385">
    <property type="entry name" value="Chromo"/>
    <property type="match status" value="1"/>
</dbReference>
<sequence length="130" mass="14853">MTKEIRDNLLKAQNRMKRAKEPQTLVLLLRALRDPRKDRANGLPVTPARGSKVHPVFLVSLLKRSPPEGRTISATVPLTGDDSQLLAEPAEILDQRMVQRDSMVVTQVLVRWSNLPPNQTTWEDYWFLKS</sequence>
<gene>
    <name evidence="2" type="ORF">CB5_LOCUS16237</name>
</gene>
<dbReference type="InterPro" id="IPR016197">
    <property type="entry name" value="Chromo-like_dom_sf"/>
</dbReference>
<dbReference type="CDD" id="cd00024">
    <property type="entry name" value="CD_CSD"/>
    <property type="match status" value="1"/>
</dbReference>
<dbReference type="AlphaFoldDB" id="A0A6V7PR84"/>
<feature type="domain" description="Chromo" evidence="1">
    <location>
        <begin position="89"/>
        <end position="128"/>
    </location>
</feature>
<protein>
    <recommendedName>
        <fullName evidence="1">Chromo domain-containing protein</fullName>
    </recommendedName>
</protein>
<dbReference type="SUPFAM" id="SSF54160">
    <property type="entry name" value="Chromo domain-like"/>
    <property type="match status" value="1"/>
</dbReference>
<evidence type="ECO:0000313" key="2">
    <source>
        <dbReference type="EMBL" id="CAD1833026.1"/>
    </source>
</evidence>
<evidence type="ECO:0000259" key="1">
    <source>
        <dbReference type="Pfam" id="PF00385"/>
    </source>
</evidence>
<dbReference type="InterPro" id="IPR023780">
    <property type="entry name" value="Chromo_domain"/>
</dbReference>
<accession>A0A6V7PR84</accession>
<reference evidence="2" key="1">
    <citation type="submission" date="2020-07" db="EMBL/GenBank/DDBJ databases">
        <authorList>
            <person name="Lin J."/>
        </authorList>
    </citation>
    <scope>NUCLEOTIDE SEQUENCE</scope>
</reference>
<dbReference type="EMBL" id="LR862150">
    <property type="protein sequence ID" value="CAD1833026.1"/>
    <property type="molecule type" value="Genomic_DNA"/>
</dbReference>